<name>A0AA41X5E3_9BACI</name>
<evidence type="ECO:0000313" key="2">
    <source>
        <dbReference type="EMBL" id="MCP8966964.1"/>
    </source>
</evidence>
<dbReference type="InterPro" id="IPR051908">
    <property type="entry name" value="Ribosomal_N-acetyltransferase"/>
</dbReference>
<dbReference type="PANTHER" id="PTHR43441:SF3">
    <property type="entry name" value="ACETYLTRANSFERASE"/>
    <property type="match status" value="1"/>
</dbReference>
<organism evidence="2 3">
    <name type="scientific">Ectobacillus ponti</name>
    <dbReference type="NCBI Taxonomy" id="2961894"/>
    <lineage>
        <taxon>Bacteria</taxon>
        <taxon>Bacillati</taxon>
        <taxon>Bacillota</taxon>
        <taxon>Bacilli</taxon>
        <taxon>Bacillales</taxon>
        <taxon>Bacillaceae</taxon>
        <taxon>Ectobacillus</taxon>
    </lineage>
</organism>
<keyword evidence="3" id="KW-1185">Reference proteome</keyword>
<dbReference type="Proteomes" id="UP001156102">
    <property type="component" value="Unassembled WGS sequence"/>
</dbReference>
<reference evidence="2" key="1">
    <citation type="submission" date="2022-07" db="EMBL/GenBank/DDBJ databases">
        <authorList>
            <person name="Li W.-J."/>
            <person name="Deng Q.-Q."/>
        </authorList>
    </citation>
    <scope>NUCLEOTIDE SEQUENCE</scope>
    <source>
        <strain evidence="2">SYSU M60031</strain>
    </source>
</reference>
<evidence type="ECO:0000259" key="1">
    <source>
        <dbReference type="PROSITE" id="PS51186"/>
    </source>
</evidence>
<dbReference type="AlphaFoldDB" id="A0AA41X5E3"/>
<protein>
    <submittedName>
        <fullName evidence="2">GNAT family N-acetyltransferase</fullName>
    </submittedName>
</protein>
<sequence length="189" mass="21938">MSILLLDFPAMFQTERLQVRKPFPGDGAELYEAVRESVSHLRPWLPIPEQISSEEQAEQLVREEHARFLLREQLSFHIYEKDSGQLLGAISLIPTNWDIPKFELRFWTHSRYTRKGYMEEAVRGAVQFAFFKLRAKRLEIRCDSLNEAACSLAAKLGFALEGVLRNDRLAPDTNELRHTSVYAKTDENR</sequence>
<accession>A0AA41X5E3</accession>
<dbReference type="GO" id="GO:0008999">
    <property type="term" value="F:protein-N-terminal-alanine acetyltransferase activity"/>
    <property type="evidence" value="ECO:0007669"/>
    <property type="project" value="TreeGrafter"/>
</dbReference>
<dbReference type="Pfam" id="PF13302">
    <property type="entry name" value="Acetyltransf_3"/>
    <property type="match status" value="1"/>
</dbReference>
<comment type="caution">
    <text evidence="2">The sequence shown here is derived from an EMBL/GenBank/DDBJ whole genome shotgun (WGS) entry which is preliminary data.</text>
</comment>
<dbReference type="PROSITE" id="PS51186">
    <property type="entry name" value="GNAT"/>
    <property type="match status" value="1"/>
</dbReference>
<dbReference type="EMBL" id="JANCLT010000001">
    <property type="protein sequence ID" value="MCP8966964.1"/>
    <property type="molecule type" value="Genomic_DNA"/>
</dbReference>
<dbReference type="PANTHER" id="PTHR43441">
    <property type="entry name" value="RIBOSOMAL-PROTEIN-SERINE ACETYLTRANSFERASE"/>
    <property type="match status" value="1"/>
</dbReference>
<gene>
    <name evidence="2" type="ORF">NK662_00240</name>
</gene>
<evidence type="ECO:0000313" key="3">
    <source>
        <dbReference type="Proteomes" id="UP001156102"/>
    </source>
</evidence>
<dbReference type="SUPFAM" id="SSF55729">
    <property type="entry name" value="Acyl-CoA N-acyltransferases (Nat)"/>
    <property type="match status" value="1"/>
</dbReference>
<dbReference type="GO" id="GO:1990189">
    <property type="term" value="F:protein N-terminal-serine acetyltransferase activity"/>
    <property type="evidence" value="ECO:0007669"/>
    <property type="project" value="TreeGrafter"/>
</dbReference>
<dbReference type="GO" id="GO:0005737">
    <property type="term" value="C:cytoplasm"/>
    <property type="evidence" value="ECO:0007669"/>
    <property type="project" value="TreeGrafter"/>
</dbReference>
<feature type="domain" description="N-acetyltransferase" evidence="1">
    <location>
        <begin position="28"/>
        <end position="187"/>
    </location>
</feature>
<dbReference type="Gene3D" id="3.40.630.30">
    <property type="match status" value="1"/>
</dbReference>
<dbReference type="InterPro" id="IPR016181">
    <property type="entry name" value="Acyl_CoA_acyltransferase"/>
</dbReference>
<proteinExistence type="predicted"/>
<dbReference type="RefSeq" id="WP_254756174.1">
    <property type="nucleotide sequence ID" value="NZ_JANCLT010000001.1"/>
</dbReference>
<dbReference type="InterPro" id="IPR000182">
    <property type="entry name" value="GNAT_dom"/>
</dbReference>